<dbReference type="Proteomes" id="UP000016426">
    <property type="component" value="Unassembled WGS sequence"/>
</dbReference>
<gene>
    <name evidence="3" type="ORF">O166_20250</name>
</gene>
<sequence>MKKLALLALTAAFSLVSANGFAAEKAAASAPAIHKAKKAEKKKVASAQKAQAAKADASAPKAKKAKKHVAKKDASAQKAQAAKA</sequence>
<protein>
    <recommendedName>
        <fullName evidence="5">Acid shock protein</fullName>
    </recommendedName>
</protein>
<reference evidence="3 4" key="1">
    <citation type="journal article" date="2013" name="Genome Announc.">
        <title>Genome Sequence of the Pigment-Producing Bacterium Pseudogulbenkiania ferrooxidans, Isolated from Loktak Lake.</title>
        <authorList>
            <person name="Puranik S."/>
            <person name="Talkal R."/>
            <person name="Qureshi A."/>
            <person name="Khardenavis A."/>
            <person name="Kapley A."/>
            <person name="Purohit H.J."/>
        </authorList>
    </citation>
    <scope>NUCLEOTIDE SEQUENCE [LARGE SCALE GENOMIC DNA]</scope>
    <source>
        <strain evidence="3 4">EGD-HP2</strain>
    </source>
</reference>
<dbReference type="RefSeq" id="WP_021475313.1">
    <property type="nucleotide sequence ID" value="NZ_AVPH01000032.1"/>
</dbReference>
<feature type="non-terminal residue" evidence="3">
    <location>
        <position position="84"/>
    </location>
</feature>
<evidence type="ECO:0000256" key="1">
    <source>
        <dbReference type="SAM" id="MobiDB-lite"/>
    </source>
</evidence>
<accession>A0ABN0NBJ0</accession>
<feature type="compositionally biased region" description="Basic residues" evidence="1">
    <location>
        <begin position="61"/>
        <end position="70"/>
    </location>
</feature>
<name>A0ABN0NBJ0_9NEIS</name>
<evidence type="ECO:0000256" key="2">
    <source>
        <dbReference type="SAM" id="SignalP"/>
    </source>
</evidence>
<feature type="chain" id="PRO_5046962392" description="Acid shock protein" evidence="2">
    <location>
        <begin position="23"/>
        <end position="84"/>
    </location>
</feature>
<evidence type="ECO:0000313" key="3">
    <source>
        <dbReference type="EMBL" id="ERE19442.1"/>
    </source>
</evidence>
<evidence type="ECO:0000313" key="4">
    <source>
        <dbReference type="Proteomes" id="UP000016426"/>
    </source>
</evidence>
<dbReference type="EMBL" id="AVPH01000032">
    <property type="protein sequence ID" value="ERE19442.1"/>
    <property type="molecule type" value="Genomic_DNA"/>
</dbReference>
<keyword evidence="4" id="KW-1185">Reference proteome</keyword>
<feature type="region of interest" description="Disordered" evidence="1">
    <location>
        <begin position="40"/>
        <end position="84"/>
    </location>
</feature>
<comment type="caution">
    <text evidence="3">The sequence shown here is derived from an EMBL/GenBank/DDBJ whole genome shotgun (WGS) entry which is preliminary data.</text>
</comment>
<proteinExistence type="predicted"/>
<organism evidence="3 4">
    <name type="scientific">Pseudogulbenkiania ferrooxidans EGD-HP2</name>
    <dbReference type="NCBI Taxonomy" id="1388764"/>
    <lineage>
        <taxon>Bacteria</taxon>
        <taxon>Pseudomonadati</taxon>
        <taxon>Pseudomonadota</taxon>
        <taxon>Betaproteobacteria</taxon>
        <taxon>Neisseriales</taxon>
        <taxon>Chromobacteriaceae</taxon>
        <taxon>Pseudogulbenkiania</taxon>
    </lineage>
</organism>
<feature type="compositionally biased region" description="Low complexity" evidence="1">
    <location>
        <begin position="45"/>
        <end position="60"/>
    </location>
</feature>
<keyword evidence="2" id="KW-0732">Signal</keyword>
<feature type="signal peptide" evidence="2">
    <location>
        <begin position="1"/>
        <end position="22"/>
    </location>
</feature>
<evidence type="ECO:0008006" key="5">
    <source>
        <dbReference type="Google" id="ProtNLM"/>
    </source>
</evidence>